<evidence type="ECO:0000313" key="3">
    <source>
        <dbReference type="Proteomes" id="UP000643810"/>
    </source>
</evidence>
<dbReference type="Pfam" id="PF13556">
    <property type="entry name" value="HTH_30"/>
    <property type="match status" value="1"/>
</dbReference>
<dbReference type="PANTHER" id="PTHR33744:SF15">
    <property type="entry name" value="CARBOHYDRATE DIACID REGULATOR"/>
    <property type="match status" value="1"/>
</dbReference>
<dbReference type="InterPro" id="IPR051448">
    <property type="entry name" value="CdaR-like_regulators"/>
</dbReference>
<feature type="domain" description="PucR C-terminal helix-turn-helix" evidence="1">
    <location>
        <begin position="233"/>
        <end position="289"/>
    </location>
</feature>
<evidence type="ECO:0000313" key="2">
    <source>
        <dbReference type="EMBL" id="MBC5686303.1"/>
    </source>
</evidence>
<dbReference type="RefSeq" id="WP_186854210.1">
    <property type="nucleotide sequence ID" value="NZ_JACOPG010000002.1"/>
</dbReference>
<comment type="caution">
    <text evidence="2">The sequence shown here is derived from an EMBL/GenBank/DDBJ whole genome shotgun (WGS) entry which is preliminary data.</text>
</comment>
<organism evidence="2 3">
    <name type="scientific">Roseburia lenta</name>
    <dbReference type="NCBI Taxonomy" id="2763061"/>
    <lineage>
        <taxon>Bacteria</taxon>
        <taxon>Bacillati</taxon>
        <taxon>Bacillota</taxon>
        <taxon>Clostridia</taxon>
        <taxon>Lachnospirales</taxon>
        <taxon>Lachnospiraceae</taxon>
        <taxon>Roseburia</taxon>
    </lineage>
</organism>
<reference evidence="2 3" key="1">
    <citation type="submission" date="2020-08" db="EMBL/GenBank/DDBJ databases">
        <title>Genome public.</title>
        <authorList>
            <person name="Liu C."/>
            <person name="Sun Q."/>
        </authorList>
    </citation>
    <scope>NUCLEOTIDE SEQUENCE [LARGE SCALE GENOMIC DNA]</scope>
    <source>
        <strain evidence="2 3">NSJ-9</strain>
    </source>
</reference>
<dbReference type="InterPro" id="IPR025736">
    <property type="entry name" value="PucR_C-HTH_dom"/>
</dbReference>
<dbReference type="EMBL" id="JACOPG010000002">
    <property type="protein sequence ID" value="MBC5686303.1"/>
    <property type="molecule type" value="Genomic_DNA"/>
</dbReference>
<evidence type="ECO:0000259" key="1">
    <source>
        <dbReference type="Pfam" id="PF13556"/>
    </source>
</evidence>
<accession>A0ABR7GFT0</accession>
<name>A0ABR7GFT0_9FIRM</name>
<gene>
    <name evidence="2" type="ORF">H8R94_06730</name>
</gene>
<sequence>MTSAENIEELLDQIQNQTGIRFSITDSQIDDEELLITLKNMLRAGHSSTSKEGFLRGLLLGLLSDQEIAEGIHRFHLEKNGYFFPVLMETRQPISSMEQSIFAQFFSSGADTLIQTDECHIALIRQLPQESSQETLRQMLFDMQGTLEAEAMISLHFAYDRIATSLDQLPGIFLNISSAMEIGNIFSDTEHIHWAQDLGLGKLVYQLPVETCEEYLHDHFHGLHLTDIDDETLHTIHTFLDSGLSIAECARNLYLHRNTLIYRLDKIEQLTGLDIRKFDDAVICKMALMISTYLIHKSDQ</sequence>
<protein>
    <submittedName>
        <fullName evidence="2">Helix-turn-helix domain-containing protein</fullName>
    </submittedName>
</protein>
<keyword evidence="3" id="KW-1185">Reference proteome</keyword>
<dbReference type="Gene3D" id="1.10.10.2840">
    <property type="entry name" value="PucR C-terminal helix-turn-helix domain"/>
    <property type="match status" value="1"/>
</dbReference>
<dbReference type="InterPro" id="IPR042070">
    <property type="entry name" value="PucR_C-HTH_sf"/>
</dbReference>
<dbReference type="PANTHER" id="PTHR33744">
    <property type="entry name" value="CARBOHYDRATE DIACID REGULATOR"/>
    <property type="match status" value="1"/>
</dbReference>
<proteinExistence type="predicted"/>
<dbReference type="Proteomes" id="UP000643810">
    <property type="component" value="Unassembled WGS sequence"/>
</dbReference>